<evidence type="ECO:0000313" key="1">
    <source>
        <dbReference type="EMBL" id="GGD12921.1"/>
    </source>
</evidence>
<gene>
    <name evidence="1" type="ORF">GCM10011389_20600</name>
</gene>
<dbReference type="RefSeq" id="WP_188653442.1">
    <property type="nucleotide sequence ID" value="NZ_BMIN01000008.1"/>
</dbReference>
<dbReference type="EMBL" id="BMIN01000008">
    <property type="protein sequence ID" value="GGD12921.1"/>
    <property type="molecule type" value="Genomic_DNA"/>
</dbReference>
<dbReference type="Proteomes" id="UP000642571">
    <property type="component" value="Unassembled WGS sequence"/>
</dbReference>
<reference evidence="2" key="1">
    <citation type="journal article" date="2019" name="Int. J. Syst. Evol. Microbiol.">
        <title>The Global Catalogue of Microorganisms (GCM) 10K type strain sequencing project: providing services to taxonomists for standard genome sequencing and annotation.</title>
        <authorList>
            <consortium name="The Broad Institute Genomics Platform"/>
            <consortium name="The Broad Institute Genome Sequencing Center for Infectious Disease"/>
            <person name="Wu L."/>
            <person name="Ma J."/>
        </authorList>
    </citation>
    <scope>NUCLEOTIDE SEQUENCE [LARGE SCALE GENOMIC DNA]</scope>
    <source>
        <strain evidence="2">CGMCC 1.15353</strain>
    </source>
</reference>
<evidence type="ECO:0008006" key="3">
    <source>
        <dbReference type="Google" id="ProtNLM"/>
    </source>
</evidence>
<name>A0ABQ1Q424_9BACI</name>
<comment type="caution">
    <text evidence="1">The sequence shown here is derived from an EMBL/GenBank/DDBJ whole genome shotgun (WGS) entry which is preliminary data.</text>
</comment>
<evidence type="ECO:0000313" key="2">
    <source>
        <dbReference type="Proteomes" id="UP000642571"/>
    </source>
</evidence>
<sequence>MNRYTRNKSLIGFIFMSVFVFLFIGATGAVADEKEWKESGEVVPVDKVWNITFNTSIMYDQDSGGITVRDQSGTKVDVTVKQNGEDKLEVLPPGEGYTPGESYVLRIAEIASTQKVKMTDNITMTFTIEESSSNDKQAYIDLVESTNSTIRNILVSGWDEETLSSGDFSDIKGDLEKVATDRFIQDTLKPYFELEMCYPCDSSMFPFSIASDLYFEVIKATKDERVLQTAELSDELSEGMIVTYTFKNEDGKWLLDDYQQERFSGDGLDTNVDTAQAYLEGMYQDPNYGYEDVEVVYKENGTEEKYDWYTNKSYDRTYYLFQINTDKGDFKRKFFPYDGYIGYLEDGD</sequence>
<protein>
    <recommendedName>
        <fullName evidence="3">SbsA Ig-like domain-containing protein</fullName>
    </recommendedName>
</protein>
<accession>A0ABQ1Q424</accession>
<proteinExistence type="predicted"/>
<keyword evidence="2" id="KW-1185">Reference proteome</keyword>
<organism evidence="1 2">
    <name type="scientific">Pontibacillus salipaludis</name>
    <dbReference type="NCBI Taxonomy" id="1697394"/>
    <lineage>
        <taxon>Bacteria</taxon>
        <taxon>Bacillati</taxon>
        <taxon>Bacillota</taxon>
        <taxon>Bacilli</taxon>
        <taxon>Bacillales</taxon>
        <taxon>Bacillaceae</taxon>
        <taxon>Pontibacillus</taxon>
    </lineage>
</organism>